<organism evidence="1 2">
    <name type="scientific">Sphingomonas naasensis</name>
    <dbReference type="NCBI Taxonomy" id="1344951"/>
    <lineage>
        <taxon>Bacteria</taxon>
        <taxon>Pseudomonadati</taxon>
        <taxon>Pseudomonadota</taxon>
        <taxon>Alphaproteobacteria</taxon>
        <taxon>Sphingomonadales</taxon>
        <taxon>Sphingomonadaceae</taxon>
        <taxon>Sphingomonas</taxon>
    </lineage>
</organism>
<dbReference type="OrthoDB" id="7472509at2"/>
<accession>A0A4S1WUL4</accession>
<dbReference type="EMBL" id="SRXU01000001">
    <property type="protein sequence ID" value="TGX46455.1"/>
    <property type="molecule type" value="Genomic_DNA"/>
</dbReference>
<proteinExistence type="predicted"/>
<evidence type="ECO:0008006" key="3">
    <source>
        <dbReference type="Google" id="ProtNLM"/>
    </source>
</evidence>
<dbReference type="Proteomes" id="UP000309848">
    <property type="component" value="Unassembled WGS sequence"/>
</dbReference>
<gene>
    <name evidence="1" type="ORF">E5A74_04730</name>
</gene>
<protein>
    <recommendedName>
        <fullName evidence="3">TonB C-terminal domain-containing protein</fullName>
    </recommendedName>
</protein>
<dbReference type="AlphaFoldDB" id="A0A4S1WUL4"/>
<evidence type="ECO:0000313" key="1">
    <source>
        <dbReference type="EMBL" id="TGX46455.1"/>
    </source>
</evidence>
<sequence length="121" mass="13114">MIAALALAAALQTAPLDWKGLAPLPWRAPPLVTPEMHAFVRREAIARKCPLAKPGAMEVEVAVLVDEANGIRTAVPRAIRCPTVEQYAAALVASFARNNLLPRSGTGQIWYRAQLSFSWTP</sequence>
<name>A0A4S1WUL4_9SPHN</name>
<dbReference type="RefSeq" id="WP_135983067.1">
    <property type="nucleotide sequence ID" value="NZ_JAASQM010000001.1"/>
</dbReference>
<evidence type="ECO:0000313" key="2">
    <source>
        <dbReference type="Proteomes" id="UP000309848"/>
    </source>
</evidence>
<keyword evidence="2" id="KW-1185">Reference proteome</keyword>
<reference evidence="1 2" key="1">
    <citation type="submission" date="2019-04" db="EMBL/GenBank/DDBJ databases">
        <title>Sphingomonas psychrotolerans sp. nov., isolated from soil in the Tianshan Mountains, Xinjiang, China.</title>
        <authorList>
            <person name="Luo Y."/>
            <person name="Sheng H."/>
        </authorList>
    </citation>
    <scope>NUCLEOTIDE SEQUENCE [LARGE SCALE GENOMIC DNA]</scope>
    <source>
        <strain evidence="1 2">KIS18-15</strain>
    </source>
</reference>
<comment type="caution">
    <text evidence="1">The sequence shown here is derived from an EMBL/GenBank/DDBJ whole genome shotgun (WGS) entry which is preliminary data.</text>
</comment>